<organism evidence="8 9">
    <name type="scientific">Treponema phagedenis</name>
    <dbReference type="NCBI Taxonomy" id="162"/>
    <lineage>
        <taxon>Bacteria</taxon>
        <taxon>Pseudomonadati</taxon>
        <taxon>Spirochaetota</taxon>
        <taxon>Spirochaetia</taxon>
        <taxon>Spirochaetales</taxon>
        <taxon>Treponemataceae</taxon>
        <taxon>Treponema</taxon>
    </lineage>
</organism>
<name>A0AAE6M9A9_TREPH</name>
<keyword evidence="6" id="KW-0564">Palmitate</keyword>
<keyword evidence="4" id="KW-0732">Signal</keyword>
<evidence type="ECO:0000256" key="6">
    <source>
        <dbReference type="ARBA" id="ARBA00023139"/>
    </source>
</evidence>
<dbReference type="PANTHER" id="PTHR43649:SF33">
    <property type="entry name" value="POLYGALACTURONAN_RHAMNOGALACTURONAN-BINDING PROTEIN YTCQ"/>
    <property type="match status" value="1"/>
</dbReference>
<comment type="subcellular location">
    <subcellularLocation>
        <location evidence="1">Periplasm</location>
    </subcellularLocation>
</comment>
<evidence type="ECO:0000313" key="8">
    <source>
        <dbReference type="EMBL" id="QEJ99434.1"/>
    </source>
</evidence>
<gene>
    <name evidence="8" type="ORF">FUT82_16525</name>
</gene>
<dbReference type="PANTHER" id="PTHR43649">
    <property type="entry name" value="ARABINOSE-BINDING PROTEIN-RELATED"/>
    <property type="match status" value="1"/>
</dbReference>
<dbReference type="EMBL" id="CP042817">
    <property type="protein sequence ID" value="QEJ99434.1"/>
    <property type="molecule type" value="Genomic_DNA"/>
</dbReference>
<keyword evidence="7" id="KW-0449">Lipoprotein</keyword>
<reference evidence="8 9" key="1">
    <citation type="submission" date="2019-08" db="EMBL/GenBank/DDBJ databases">
        <authorList>
            <person name="Kuhnert P."/>
        </authorList>
    </citation>
    <scope>NUCLEOTIDE SEQUENCE [LARGE SCALE GENOMIC DNA]</scope>
    <source>
        <strain evidence="8 9">B36.5</strain>
    </source>
</reference>
<dbReference type="InterPro" id="IPR050490">
    <property type="entry name" value="Bact_solute-bd_prot1"/>
</dbReference>
<evidence type="ECO:0000313" key="9">
    <source>
        <dbReference type="Proteomes" id="UP000323594"/>
    </source>
</evidence>
<dbReference type="Pfam" id="PF13416">
    <property type="entry name" value="SBP_bac_8"/>
    <property type="match status" value="1"/>
</dbReference>
<evidence type="ECO:0000256" key="4">
    <source>
        <dbReference type="ARBA" id="ARBA00022729"/>
    </source>
</evidence>
<evidence type="ECO:0000256" key="2">
    <source>
        <dbReference type="ARBA" id="ARBA00008520"/>
    </source>
</evidence>
<dbReference type="AlphaFoldDB" id="A0AAE6M9A9"/>
<keyword evidence="3" id="KW-1003">Cell membrane</keyword>
<comment type="similarity">
    <text evidence="2">Belongs to the bacterial solute-binding protein 1 family.</text>
</comment>
<dbReference type="GO" id="GO:0042597">
    <property type="term" value="C:periplasmic space"/>
    <property type="evidence" value="ECO:0007669"/>
    <property type="project" value="UniProtKB-SubCell"/>
</dbReference>
<dbReference type="InterPro" id="IPR006059">
    <property type="entry name" value="SBP"/>
</dbReference>
<dbReference type="SUPFAM" id="SSF53850">
    <property type="entry name" value="Periplasmic binding protein-like II"/>
    <property type="match status" value="1"/>
</dbReference>
<dbReference type="Gene3D" id="3.40.190.10">
    <property type="entry name" value="Periplasmic binding protein-like II"/>
    <property type="match status" value="2"/>
</dbReference>
<dbReference type="Proteomes" id="UP000323594">
    <property type="component" value="Chromosome"/>
</dbReference>
<evidence type="ECO:0000256" key="1">
    <source>
        <dbReference type="ARBA" id="ARBA00004418"/>
    </source>
</evidence>
<proteinExistence type="inferred from homology"/>
<sequence length="439" mass="47582">MILLKVCAGECMKKITKKIIGILLVTCLCGVVSCAKSEDTASSGKVINMFQLKVEIKDALDAYAAQYSAENSGVTVKVETLGGGGDYGGVLKAKIQAGQMPDIFVIEGIGGYQVWKDYIADLSDQSWVADTDLAMKVDGKVIGFPVSIEGYGLAYNAEILQKAGVDPATLTTRNAYEEAFKLIDSKKKELGLDAVVSMAASVGGGMWWVVGHHSFACYLGGGLAQDDTSIADMLVKEGKLDDERFAQYTKYLQLLFKYADKNVLLNGSYDNQVAAFAQQKTAFLHQGNWVDPNLKQLNANFKMGYAPHAFLDTEDKGLYLFAPSFYCVNVKSPNAEEAKKFLTSIAMTPKGHEYMVTKAGMIPAFKSVTLMPEGQLSKALVEANMRGGNHGVFFGMMPDGTGQNIFAPIFDLFAQHPDNSEQFIKDMKKAVAGLPAMSK</sequence>
<evidence type="ECO:0000256" key="7">
    <source>
        <dbReference type="ARBA" id="ARBA00023288"/>
    </source>
</evidence>
<evidence type="ECO:0000256" key="5">
    <source>
        <dbReference type="ARBA" id="ARBA00023136"/>
    </source>
</evidence>
<evidence type="ECO:0000256" key="3">
    <source>
        <dbReference type="ARBA" id="ARBA00022475"/>
    </source>
</evidence>
<accession>A0AAE6M9A9</accession>
<keyword evidence="5" id="KW-0472">Membrane</keyword>
<protein>
    <submittedName>
        <fullName evidence="8">Carbohydrate ABC transporter substrate-binding protein</fullName>
    </submittedName>
</protein>
<dbReference type="PROSITE" id="PS51257">
    <property type="entry name" value="PROKAR_LIPOPROTEIN"/>
    <property type="match status" value="1"/>
</dbReference>